<keyword evidence="5" id="KW-1185">Reference proteome</keyword>
<evidence type="ECO:0008006" key="6">
    <source>
        <dbReference type="Google" id="ProtNLM"/>
    </source>
</evidence>
<dbReference type="InterPro" id="IPR002842">
    <property type="entry name" value="ATPase_V1_Esu"/>
</dbReference>
<evidence type="ECO:0000313" key="4">
    <source>
        <dbReference type="EMBL" id="MBC5665403.1"/>
    </source>
</evidence>
<comment type="similarity">
    <text evidence="1">Belongs to the V-ATPase E subunit family.</text>
</comment>
<gene>
    <name evidence="4" type="ORF">H8S07_08935</name>
</gene>
<dbReference type="SUPFAM" id="SSF160527">
    <property type="entry name" value="V-type ATPase subunit E-like"/>
    <property type="match status" value="1"/>
</dbReference>
<protein>
    <recommendedName>
        <fullName evidence="6">V-type proton ATPase subunit E</fullName>
    </recommendedName>
</protein>
<dbReference type="Pfam" id="PF01991">
    <property type="entry name" value="vATP-synt_E"/>
    <property type="match status" value="1"/>
</dbReference>
<keyword evidence="3" id="KW-0406">Ion transport</keyword>
<organism evidence="4 5">
    <name type="scientific">Dorea hominis</name>
    <dbReference type="NCBI Taxonomy" id="2763040"/>
    <lineage>
        <taxon>Bacteria</taxon>
        <taxon>Bacillati</taxon>
        <taxon>Bacillota</taxon>
        <taxon>Clostridia</taxon>
        <taxon>Lachnospirales</taxon>
        <taxon>Lachnospiraceae</taxon>
        <taxon>Dorea</taxon>
    </lineage>
</organism>
<sequence length="197" mass="21978">MTGLEKIKSQILDEAKAAADSKIAEAKAKADEIVAQAEADAKKISETIAHKSELDTVNYKERTASSIDLQRRTKLLAAKQEMIQNVLDKAYQSLESMNEEEYFGVLLKLLARYALPQDGEIFFSAGDLQRMSDDFKNAVENTARDKGGSLKISAEERKIENGFVLAYGGIEENCTLQAMFDEKKDELSDKVYHILFA</sequence>
<keyword evidence="2" id="KW-0813">Transport</keyword>
<evidence type="ECO:0000256" key="3">
    <source>
        <dbReference type="ARBA" id="ARBA00023065"/>
    </source>
</evidence>
<evidence type="ECO:0000256" key="1">
    <source>
        <dbReference type="ARBA" id="ARBA00005901"/>
    </source>
</evidence>
<evidence type="ECO:0000256" key="2">
    <source>
        <dbReference type="ARBA" id="ARBA00022448"/>
    </source>
</evidence>
<accession>A0ABR7EVN5</accession>
<proteinExistence type="inferred from homology"/>
<reference evidence="4 5" key="1">
    <citation type="submission" date="2020-08" db="EMBL/GenBank/DDBJ databases">
        <title>Genome public.</title>
        <authorList>
            <person name="Liu C."/>
            <person name="Sun Q."/>
        </authorList>
    </citation>
    <scope>NUCLEOTIDE SEQUENCE [LARGE SCALE GENOMIC DNA]</scope>
    <source>
        <strain evidence="4 5">NSJ-36</strain>
    </source>
</reference>
<dbReference type="EMBL" id="JACOOY010000010">
    <property type="protein sequence ID" value="MBC5665403.1"/>
    <property type="molecule type" value="Genomic_DNA"/>
</dbReference>
<dbReference type="Gene3D" id="1.20.5.620">
    <property type="entry name" value="F1F0 ATP synthase subunit B, membrane domain"/>
    <property type="match status" value="1"/>
</dbReference>
<dbReference type="RefSeq" id="WP_118520537.1">
    <property type="nucleotide sequence ID" value="NZ_JACOOY010000010.1"/>
</dbReference>
<evidence type="ECO:0000313" key="5">
    <source>
        <dbReference type="Proteomes" id="UP000647235"/>
    </source>
</evidence>
<name>A0ABR7EVN5_9FIRM</name>
<dbReference type="Gene3D" id="3.30.2320.30">
    <property type="entry name" value="ATP synthase, E subunit, C-terminal"/>
    <property type="match status" value="1"/>
</dbReference>
<comment type="caution">
    <text evidence="4">The sequence shown here is derived from an EMBL/GenBank/DDBJ whole genome shotgun (WGS) entry which is preliminary data.</text>
</comment>
<dbReference type="InterPro" id="IPR038495">
    <property type="entry name" value="ATPase_E_C"/>
</dbReference>
<dbReference type="Proteomes" id="UP000647235">
    <property type="component" value="Unassembled WGS sequence"/>
</dbReference>